<proteinExistence type="predicted"/>
<comment type="caution">
    <text evidence="2">The sequence shown here is derived from an EMBL/GenBank/DDBJ whole genome shotgun (WGS) entry which is preliminary data.</text>
</comment>
<reference evidence="2" key="1">
    <citation type="submission" date="2023-01" db="EMBL/GenBank/DDBJ databases">
        <title>Colletotrichum chrysophilum M932 genome sequence.</title>
        <authorList>
            <person name="Baroncelli R."/>
        </authorList>
    </citation>
    <scope>NUCLEOTIDE SEQUENCE</scope>
    <source>
        <strain evidence="2">M932</strain>
    </source>
</reference>
<protein>
    <recommendedName>
        <fullName evidence="4">Secreted protein</fullName>
    </recommendedName>
</protein>
<evidence type="ECO:0008006" key="4">
    <source>
        <dbReference type="Google" id="ProtNLM"/>
    </source>
</evidence>
<accession>A0AAD9A0C9</accession>
<evidence type="ECO:0000313" key="3">
    <source>
        <dbReference type="Proteomes" id="UP001243330"/>
    </source>
</evidence>
<sequence length="125" mass="12578">MPGPRLILLHLVNPVASARQPCSSVSSRNADAAVADAATPAPLSCCCITCHCLALSVPRSCLLGGQILGPALGVVLAVISQRPSLGVFPIPQTSHGAADCTLTPLGLGGPDITPKGLPHLCRSKA</sequence>
<keyword evidence="1" id="KW-0732">Signal</keyword>
<dbReference type="Proteomes" id="UP001243330">
    <property type="component" value="Unassembled WGS sequence"/>
</dbReference>
<dbReference type="EMBL" id="JAQOWY010000992">
    <property type="protein sequence ID" value="KAK1837832.1"/>
    <property type="molecule type" value="Genomic_DNA"/>
</dbReference>
<feature type="signal peptide" evidence="1">
    <location>
        <begin position="1"/>
        <end position="18"/>
    </location>
</feature>
<dbReference type="AlphaFoldDB" id="A0AAD9A0C9"/>
<organism evidence="2 3">
    <name type="scientific">Colletotrichum chrysophilum</name>
    <dbReference type="NCBI Taxonomy" id="1836956"/>
    <lineage>
        <taxon>Eukaryota</taxon>
        <taxon>Fungi</taxon>
        <taxon>Dikarya</taxon>
        <taxon>Ascomycota</taxon>
        <taxon>Pezizomycotina</taxon>
        <taxon>Sordariomycetes</taxon>
        <taxon>Hypocreomycetidae</taxon>
        <taxon>Glomerellales</taxon>
        <taxon>Glomerellaceae</taxon>
        <taxon>Colletotrichum</taxon>
        <taxon>Colletotrichum gloeosporioides species complex</taxon>
    </lineage>
</organism>
<evidence type="ECO:0000256" key="1">
    <source>
        <dbReference type="SAM" id="SignalP"/>
    </source>
</evidence>
<evidence type="ECO:0000313" key="2">
    <source>
        <dbReference type="EMBL" id="KAK1837832.1"/>
    </source>
</evidence>
<name>A0AAD9A0C9_9PEZI</name>
<keyword evidence="3" id="KW-1185">Reference proteome</keyword>
<gene>
    <name evidence="2" type="ORF">CCHR01_19546</name>
</gene>
<feature type="chain" id="PRO_5042202136" description="Secreted protein" evidence="1">
    <location>
        <begin position="19"/>
        <end position="125"/>
    </location>
</feature>